<dbReference type="STRING" id="856736.SAMN04488058_10197"/>
<dbReference type="GO" id="GO:0000976">
    <property type="term" value="F:transcription cis-regulatory region binding"/>
    <property type="evidence" value="ECO:0007669"/>
    <property type="project" value="TreeGrafter"/>
</dbReference>
<feature type="DNA-binding region" description="H-T-H motif" evidence="2">
    <location>
        <begin position="33"/>
        <end position="52"/>
    </location>
</feature>
<dbReference type="PANTHER" id="PTHR30055:SF184">
    <property type="entry name" value="HTH-TYPE TRANSCRIPTIONAL REGULATOR ETHR"/>
    <property type="match status" value="1"/>
</dbReference>
<keyword evidence="5" id="KW-1185">Reference proteome</keyword>
<keyword evidence="1 2" id="KW-0238">DNA-binding</keyword>
<sequence>MTERKRLRGDERREQILQATMTLFIDRGFEGVTMADIAEATGMSRPNIYTYFPSPAAVLDQLLDDALEAATADLLPLMASGVVPDFAALLSTLVQHRHLLLLMHCGGGPQLRSRREQFDDALIGALVERLSSERVQRRPELVPLVTALLSGLIYECVVRERPSCDPAQLGHSINAFVRGGVQAVLAQEDPRPGPERLP</sequence>
<dbReference type="InterPro" id="IPR001647">
    <property type="entry name" value="HTH_TetR"/>
</dbReference>
<dbReference type="Proteomes" id="UP000199223">
    <property type="component" value="Unassembled WGS sequence"/>
</dbReference>
<evidence type="ECO:0000313" key="5">
    <source>
        <dbReference type="Proteomes" id="UP000199223"/>
    </source>
</evidence>
<dbReference type="Gene3D" id="1.10.357.10">
    <property type="entry name" value="Tetracycline Repressor, domain 2"/>
    <property type="match status" value="1"/>
</dbReference>
<dbReference type="SUPFAM" id="SSF46689">
    <property type="entry name" value="Homeodomain-like"/>
    <property type="match status" value="1"/>
</dbReference>
<proteinExistence type="predicted"/>
<evidence type="ECO:0000256" key="2">
    <source>
        <dbReference type="PROSITE-ProRule" id="PRU00335"/>
    </source>
</evidence>
<dbReference type="InterPro" id="IPR009057">
    <property type="entry name" value="Homeodomain-like_sf"/>
</dbReference>
<dbReference type="AlphaFoldDB" id="A0A1H6S9G6"/>
<dbReference type="PROSITE" id="PS50977">
    <property type="entry name" value="HTH_TETR_2"/>
    <property type="match status" value="1"/>
</dbReference>
<dbReference type="EMBL" id="FNZA01000001">
    <property type="protein sequence ID" value="SEI60072.1"/>
    <property type="molecule type" value="Genomic_DNA"/>
</dbReference>
<evidence type="ECO:0000256" key="1">
    <source>
        <dbReference type="ARBA" id="ARBA00023125"/>
    </source>
</evidence>
<organism evidence="4 5">
    <name type="scientific">Deinococcus reticulitermitis</name>
    <dbReference type="NCBI Taxonomy" id="856736"/>
    <lineage>
        <taxon>Bacteria</taxon>
        <taxon>Thermotogati</taxon>
        <taxon>Deinococcota</taxon>
        <taxon>Deinococci</taxon>
        <taxon>Deinococcales</taxon>
        <taxon>Deinococcaceae</taxon>
        <taxon>Deinococcus</taxon>
    </lineage>
</organism>
<gene>
    <name evidence="4" type="ORF">SAMN04488058_10197</name>
</gene>
<feature type="domain" description="HTH tetR-type" evidence="3">
    <location>
        <begin position="10"/>
        <end position="70"/>
    </location>
</feature>
<name>A0A1H6S9G6_9DEIO</name>
<dbReference type="RefSeq" id="WP_092262498.1">
    <property type="nucleotide sequence ID" value="NZ_FNZA01000001.1"/>
</dbReference>
<dbReference type="PANTHER" id="PTHR30055">
    <property type="entry name" value="HTH-TYPE TRANSCRIPTIONAL REGULATOR RUTR"/>
    <property type="match status" value="1"/>
</dbReference>
<reference evidence="5" key="1">
    <citation type="submission" date="2016-10" db="EMBL/GenBank/DDBJ databases">
        <authorList>
            <person name="Varghese N."/>
            <person name="Submissions S."/>
        </authorList>
    </citation>
    <scope>NUCLEOTIDE SEQUENCE [LARGE SCALE GENOMIC DNA]</scope>
    <source>
        <strain evidence="5">CGMCC 1.10218</strain>
    </source>
</reference>
<dbReference type="GO" id="GO:0003700">
    <property type="term" value="F:DNA-binding transcription factor activity"/>
    <property type="evidence" value="ECO:0007669"/>
    <property type="project" value="TreeGrafter"/>
</dbReference>
<dbReference type="Pfam" id="PF00440">
    <property type="entry name" value="TetR_N"/>
    <property type="match status" value="1"/>
</dbReference>
<evidence type="ECO:0000259" key="3">
    <source>
        <dbReference type="PROSITE" id="PS50977"/>
    </source>
</evidence>
<protein>
    <submittedName>
        <fullName evidence="4">Transcriptional regulator, TetR family</fullName>
    </submittedName>
</protein>
<evidence type="ECO:0000313" key="4">
    <source>
        <dbReference type="EMBL" id="SEI60072.1"/>
    </source>
</evidence>
<dbReference type="PRINTS" id="PR00455">
    <property type="entry name" value="HTHTETR"/>
</dbReference>
<dbReference type="OrthoDB" id="9815924at2"/>
<accession>A0A1H6S9G6</accession>
<dbReference type="InterPro" id="IPR050109">
    <property type="entry name" value="HTH-type_TetR-like_transc_reg"/>
</dbReference>